<sequence length="177" mass="19933">MASVKLEDCSQTLELNVIVKEEEEEREIEEEEEEEEGGEEEEDNDIDSDMEEEDQGERGAANPGEVASSDPDSLGDPDPERPYLCSQCGKRFTAASSLKIHMMTHSGEKPHQCSICGKAFLRSYDLRRHQVVHKGERNTHSLMVNYFMDYGTCTLLCKTMNLKMISSVCLLASYPDS</sequence>
<evidence type="ECO:0000256" key="3">
    <source>
        <dbReference type="ARBA" id="ARBA00022771"/>
    </source>
</evidence>
<evidence type="ECO:0000256" key="5">
    <source>
        <dbReference type="PROSITE-ProRule" id="PRU00042"/>
    </source>
</evidence>
<name>A0A4W5JSR3_9TELE</name>
<dbReference type="GO" id="GO:0008270">
    <property type="term" value="F:zinc ion binding"/>
    <property type="evidence" value="ECO:0007669"/>
    <property type="project" value="UniProtKB-KW"/>
</dbReference>
<protein>
    <recommendedName>
        <fullName evidence="7">C2H2-type domain-containing protein</fullName>
    </recommendedName>
</protein>
<dbReference type="PANTHER" id="PTHR23235">
    <property type="entry name" value="KRUEPPEL-LIKE TRANSCRIPTION FACTOR"/>
    <property type="match status" value="1"/>
</dbReference>
<feature type="compositionally biased region" description="Acidic residues" evidence="6">
    <location>
        <begin position="21"/>
        <end position="55"/>
    </location>
</feature>
<dbReference type="PROSITE" id="PS50157">
    <property type="entry name" value="ZINC_FINGER_C2H2_2"/>
    <property type="match status" value="2"/>
</dbReference>
<evidence type="ECO:0000256" key="4">
    <source>
        <dbReference type="ARBA" id="ARBA00022833"/>
    </source>
</evidence>
<proteinExistence type="predicted"/>
<dbReference type="Pfam" id="PF00096">
    <property type="entry name" value="zf-C2H2"/>
    <property type="match status" value="2"/>
</dbReference>
<dbReference type="SMART" id="SM00355">
    <property type="entry name" value="ZnF_C2H2"/>
    <property type="match status" value="2"/>
</dbReference>
<dbReference type="GeneTree" id="ENSGT01150000286953"/>
<keyword evidence="1" id="KW-0479">Metal-binding</keyword>
<feature type="domain" description="C2H2-type" evidence="7">
    <location>
        <begin position="111"/>
        <end position="138"/>
    </location>
</feature>
<evidence type="ECO:0000256" key="2">
    <source>
        <dbReference type="ARBA" id="ARBA00022737"/>
    </source>
</evidence>
<dbReference type="Gene3D" id="3.30.160.60">
    <property type="entry name" value="Classic Zinc Finger"/>
    <property type="match status" value="2"/>
</dbReference>
<accession>A0A4W5JSR3</accession>
<organism evidence="8 9">
    <name type="scientific">Hucho hucho</name>
    <name type="common">huchen</name>
    <dbReference type="NCBI Taxonomy" id="62062"/>
    <lineage>
        <taxon>Eukaryota</taxon>
        <taxon>Metazoa</taxon>
        <taxon>Chordata</taxon>
        <taxon>Craniata</taxon>
        <taxon>Vertebrata</taxon>
        <taxon>Euteleostomi</taxon>
        <taxon>Actinopterygii</taxon>
        <taxon>Neopterygii</taxon>
        <taxon>Teleostei</taxon>
        <taxon>Protacanthopterygii</taxon>
        <taxon>Salmoniformes</taxon>
        <taxon>Salmonidae</taxon>
        <taxon>Salmoninae</taxon>
        <taxon>Hucho</taxon>
    </lineage>
</organism>
<dbReference type="Proteomes" id="UP000314982">
    <property type="component" value="Unassembled WGS sequence"/>
</dbReference>
<dbReference type="FunFam" id="3.30.160.60:FF:000303">
    <property type="entry name" value="Zinc finger protein 41"/>
    <property type="match status" value="1"/>
</dbReference>
<dbReference type="PANTHER" id="PTHR23235:SF120">
    <property type="entry name" value="KRUPPEL-LIKE FACTOR 15"/>
    <property type="match status" value="1"/>
</dbReference>
<evidence type="ECO:0000313" key="9">
    <source>
        <dbReference type="Proteomes" id="UP000314982"/>
    </source>
</evidence>
<evidence type="ECO:0000313" key="8">
    <source>
        <dbReference type="Ensembl" id="ENSHHUP00000006697.1"/>
    </source>
</evidence>
<dbReference type="GO" id="GO:0000981">
    <property type="term" value="F:DNA-binding transcription factor activity, RNA polymerase II-specific"/>
    <property type="evidence" value="ECO:0007669"/>
    <property type="project" value="TreeGrafter"/>
</dbReference>
<dbReference type="Ensembl" id="ENSHHUT00000006900.1">
    <property type="protein sequence ID" value="ENSHHUP00000006697.1"/>
    <property type="gene ID" value="ENSHHUG00000004129.1"/>
</dbReference>
<evidence type="ECO:0000259" key="7">
    <source>
        <dbReference type="PROSITE" id="PS50157"/>
    </source>
</evidence>
<reference evidence="8" key="3">
    <citation type="submission" date="2025-09" db="UniProtKB">
        <authorList>
            <consortium name="Ensembl"/>
        </authorList>
    </citation>
    <scope>IDENTIFICATION</scope>
</reference>
<feature type="region of interest" description="Disordered" evidence="6">
    <location>
        <begin position="1"/>
        <end position="81"/>
    </location>
</feature>
<dbReference type="InterPro" id="IPR013087">
    <property type="entry name" value="Znf_C2H2_type"/>
</dbReference>
<reference evidence="9" key="1">
    <citation type="submission" date="2018-06" db="EMBL/GenBank/DDBJ databases">
        <title>Genome assembly of Danube salmon.</title>
        <authorList>
            <person name="Macqueen D.J."/>
            <person name="Gundappa M.K."/>
        </authorList>
    </citation>
    <scope>NUCLEOTIDE SEQUENCE [LARGE SCALE GENOMIC DNA]</scope>
</reference>
<keyword evidence="9" id="KW-1185">Reference proteome</keyword>
<dbReference type="GO" id="GO:0000978">
    <property type="term" value="F:RNA polymerase II cis-regulatory region sequence-specific DNA binding"/>
    <property type="evidence" value="ECO:0007669"/>
    <property type="project" value="TreeGrafter"/>
</dbReference>
<dbReference type="AlphaFoldDB" id="A0A4W5JSR3"/>
<keyword evidence="4" id="KW-0862">Zinc</keyword>
<evidence type="ECO:0000256" key="6">
    <source>
        <dbReference type="SAM" id="MobiDB-lite"/>
    </source>
</evidence>
<reference evidence="8" key="2">
    <citation type="submission" date="2025-08" db="UniProtKB">
        <authorList>
            <consortium name="Ensembl"/>
        </authorList>
    </citation>
    <scope>IDENTIFICATION</scope>
</reference>
<evidence type="ECO:0000256" key="1">
    <source>
        <dbReference type="ARBA" id="ARBA00022723"/>
    </source>
</evidence>
<dbReference type="SUPFAM" id="SSF57667">
    <property type="entry name" value="beta-beta-alpha zinc fingers"/>
    <property type="match status" value="1"/>
</dbReference>
<keyword evidence="3 5" id="KW-0863">Zinc-finger</keyword>
<dbReference type="FunFam" id="3.30.160.60:FF:001927">
    <property type="entry name" value="Zinc finger protein 1184"/>
    <property type="match status" value="1"/>
</dbReference>
<dbReference type="InterPro" id="IPR036236">
    <property type="entry name" value="Znf_C2H2_sf"/>
</dbReference>
<keyword evidence="2" id="KW-0677">Repeat</keyword>
<dbReference type="PROSITE" id="PS00028">
    <property type="entry name" value="ZINC_FINGER_C2H2_1"/>
    <property type="match status" value="2"/>
</dbReference>
<feature type="domain" description="C2H2-type" evidence="7">
    <location>
        <begin position="83"/>
        <end position="110"/>
    </location>
</feature>